<dbReference type="Proteomes" id="UP000766336">
    <property type="component" value="Unassembled WGS sequence"/>
</dbReference>
<accession>A0ABS5QAG3</accession>
<proteinExistence type="predicted"/>
<organism evidence="1 2">
    <name type="scientific">Roseococcus pinisoli</name>
    <dbReference type="NCBI Taxonomy" id="2835040"/>
    <lineage>
        <taxon>Bacteria</taxon>
        <taxon>Pseudomonadati</taxon>
        <taxon>Pseudomonadota</taxon>
        <taxon>Alphaproteobacteria</taxon>
        <taxon>Acetobacterales</taxon>
        <taxon>Roseomonadaceae</taxon>
        <taxon>Roseococcus</taxon>
    </lineage>
</organism>
<comment type="caution">
    <text evidence="1">The sequence shown here is derived from an EMBL/GenBank/DDBJ whole genome shotgun (WGS) entry which is preliminary data.</text>
</comment>
<dbReference type="EMBL" id="JAHCDA010000001">
    <property type="protein sequence ID" value="MBS7810519.1"/>
    <property type="molecule type" value="Genomic_DNA"/>
</dbReference>
<gene>
    <name evidence="1" type="ORF">KHU32_06195</name>
</gene>
<sequence length="73" mass="7914">MTLKLLGLEQVYALIKSACAAAGGQKAWARHYGLAPSSITEVLHGRRDPGPGLLRALGLQHVPRYAKVRIPNR</sequence>
<reference evidence="1 2" key="1">
    <citation type="submission" date="2021-05" db="EMBL/GenBank/DDBJ databases">
        <title>Roseococcus sp. XZZS9, whole genome shotgun sequencing project.</title>
        <authorList>
            <person name="Zhao G."/>
            <person name="Shen L."/>
        </authorList>
    </citation>
    <scope>NUCLEOTIDE SEQUENCE [LARGE SCALE GENOMIC DNA]</scope>
    <source>
        <strain evidence="1 2">XZZS9</strain>
    </source>
</reference>
<evidence type="ECO:0000313" key="1">
    <source>
        <dbReference type="EMBL" id="MBS7810519.1"/>
    </source>
</evidence>
<name>A0ABS5QAG3_9PROT</name>
<dbReference type="RefSeq" id="WP_213669132.1">
    <property type="nucleotide sequence ID" value="NZ_JAHCDA010000001.1"/>
</dbReference>
<protein>
    <submittedName>
        <fullName evidence="1">Uncharacterized protein</fullName>
    </submittedName>
</protein>
<evidence type="ECO:0000313" key="2">
    <source>
        <dbReference type="Proteomes" id="UP000766336"/>
    </source>
</evidence>
<keyword evidence="2" id="KW-1185">Reference proteome</keyword>